<reference evidence="2 3" key="1">
    <citation type="submission" date="2018-08" db="EMBL/GenBank/DDBJ databases">
        <title>Aphanomyces genome sequencing and annotation.</title>
        <authorList>
            <person name="Minardi D."/>
            <person name="Oidtmann B."/>
            <person name="Van Der Giezen M."/>
            <person name="Studholme D.J."/>
        </authorList>
    </citation>
    <scope>NUCLEOTIDE SEQUENCE [LARGE SCALE GENOMIC DNA]</scope>
    <source>
        <strain evidence="2 3">197901</strain>
    </source>
</reference>
<sequence>MGLLSSSVQPFVGTPFDDLRPLAYTVGKTDSLTQAMSRDLSEFYSTPDHVPQRNRIDALNISKTYLELDQVEHSEPYVVNPTLSETDRERLFEHIKTRFKSNPMDNNPAVIANYLRTLMFTGESCIDILSVELIDLVKRYRELWEIVTNSVATACAANPSLVVADFWNGILRTSSNERLLGVTTALPLPSKHEPNFQLSRMPPPQAITQADGSIHVLNVFTILSYAHRDCVNPPGKSCFYHGVANQSHAYCVPYPQVGRCPQHYTFGFDRAVFDKHGSAFQKKRKRDYVIPSPPIQRPRDDRDGPSGNQGSCGQHRWVH</sequence>
<dbReference type="EMBL" id="QUTE01011592">
    <property type="protein sequence ID" value="RHZ09320.1"/>
    <property type="molecule type" value="Genomic_DNA"/>
</dbReference>
<organism evidence="2 3">
    <name type="scientific">Aphanomyces astaci</name>
    <name type="common">Crayfish plague agent</name>
    <dbReference type="NCBI Taxonomy" id="112090"/>
    <lineage>
        <taxon>Eukaryota</taxon>
        <taxon>Sar</taxon>
        <taxon>Stramenopiles</taxon>
        <taxon>Oomycota</taxon>
        <taxon>Saprolegniomycetes</taxon>
        <taxon>Saprolegniales</taxon>
        <taxon>Verrucalvaceae</taxon>
        <taxon>Aphanomyces</taxon>
    </lineage>
</organism>
<evidence type="ECO:0000313" key="2">
    <source>
        <dbReference type="EMBL" id="RHZ09320.1"/>
    </source>
</evidence>
<accession>A0A397EZC9</accession>
<gene>
    <name evidence="2" type="ORF">DYB31_002621</name>
</gene>
<dbReference type="VEuPathDB" id="FungiDB:H257_11889"/>
<protein>
    <submittedName>
        <fullName evidence="2">Uncharacterized protein</fullName>
    </submittedName>
</protein>
<dbReference type="VEuPathDB" id="FungiDB:H257_16281"/>
<proteinExistence type="predicted"/>
<evidence type="ECO:0000256" key="1">
    <source>
        <dbReference type="SAM" id="MobiDB-lite"/>
    </source>
</evidence>
<feature type="region of interest" description="Disordered" evidence="1">
    <location>
        <begin position="283"/>
        <end position="319"/>
    </location>
</feature>
<comment type="caution">
    <text evidence="2">The sequence shown here is derived from an EMBL/GenBank/DDBJ whole genome shotgun (WGS) entry which is preliminary data.</text>
</comment>
<dbReference type="AlphaFoldDB" id="A0A397EZC9"/>
<name>A0A397EZC9_APHAT</name>
<evidence type="ECO:0000313" key="3">
    <source>
        <dbReference type="Proteomes" id="UP000266196"/>
    </source>
</evidence>
<dbReference type="Proteomes" id="UP000266196">
    <property type="component" value="Unassembled WGS sequence"/>
</dbReference>